<feature type="transmembrane region" description="Helical" evidence="1">
    <location>
        <begin position="59"/>
        <end position="77"/>
    </location>
</feature>
<proteinExistence type="predicted"/>
<reference evidence="3" key="1">
    <citation type="journal article" date="2019" name="Int. J. Syst. Evol. Microbiol.">
        <title>The Global Catalogue of Microorganisms (GCM) 10K type strain sequencing project: providing services to taxonomists for standard genome sequencing and annotation.</title>
        <authorList>
            <consortium name="The Broad Institute Genomics Platform"/>
            <consortium name="The Broad Institute Genome Sequencing Center for Infectious Disease"/>
            <person name="Wu L."/>
            <person name="Ma J."/>
        </authorList>
    </citation>
    <scope>NUCLEOTIDE SEQUENCE [LARGE SCALE GENOMIC DNA]</scope>
    <source>
        <strain evidence="3">CCUG 53252</strain>
    </source>
</reference>
<protein>
    <submittedName>
        <fullName evidence="2">Uncharacterized protein</fullName>
    </submittedName>
</protein>
<accession>A0ABV7ZKY7</accession>
<evidence type="ECO:0000313" key="2">
    <source>
        <dbReference type="EMBL" id="MFC3849224.1"/>
    </source>
</evidence>
<dbReference type="Proteomes" id="UP001595751">
    <property type="component" value="Unassembled WGS sequence"/>
</dbReference>
<name>A0ABV7ZKY7_9CORY</name>
<keyword evidence="1" id="KW-0812">Transmembrane</keyword>
<dbReference type="EMBL" id="JBHRZN010000001">
    <property type="protein sequence ID" value="MFC3849224.1"/>
    <property type="molecule type" value="Genomic_DNA"/>
</dbReference>
<gene>
    <name evidence="2" type="ORF">ACFORJ_03455</name>
</gene>
<feature type="transmembrane region" description="Helical" evidence="1">
    <location>
        <begin position="35"/>
        <end position="52"/>
    </location>
</feature>
<evidence type="ECO:0000313" key="3">
    <source>
        <dbReference type="Proteomes" id="UP001595751"/>
    </source>
</evidence>
<keyword evidence="1" id="KW-0472">Membrane</keyword>
<organism evidence="2 3">
    <name type="scientific">Corynebacterium hansenii</name>
    <dbReference type="NCBI Taxonomy" id="394964"/>
    <lineage>
        <taxon>Bacteria</taxon>
        <taxon>Bacillati</taxon>
        <taxon>Actinomycetota</taxon>
        <taxon>Actinomycetes</taxon>
        <taxon>Mycobacteriales</taxon>
        <taxon>Corynebacteriaceae</taxon>
        <taxon>Corynebacterium</taxon>
    </lineage>
</organism>
<comment type="caution">
    <text evidence="2">The sequence shown here is derived from an EMBL/GenBank/DDBJ whole genome shotgun (WGS) entry which is preliminary data.</text>
</comment>
<keyword evidence="1" id="KW-1133">Transmembrane helix</keyword>
<keyword evidence="3" id="KW-1185">Reference proteome</keyword>
<evidence type="ECO:0000256" key="1">
    <source>
        <dbReference type="SAM" id="Phobius"/>
    </source>
</evidence>
<feature type="transmembrane region" description="Helical" evidence="1">
    <location>
        <begin position="89"/>
        <end position="108"/>
    </location>
</feature>
<sequence>MRPTSKSSLTLGAFLLLIGLFFTLFAPGGLGEVTMVAGVAMILAAFAPPGVIRRFGTKRALLAGLGLIAVGAVLTVVDWADDSFGWAEILGGGFFLAGVLVMAIYAGAPKGSAGEPAPDHDQVVRH</sequence>
<dbReference type="RefSeq" id="WP_290291082.1">
    <property type="nucleotide sequence ID" value="NZ_CP047211.1"/>
</dbReference>